<keyword evidence="11" id="KW-1185">Reference proteome</keyword>
<evidence type="ECO:0000256" key="5">
    <source>
        <dbReference type="ARBA" id="ARBA00022970"/>
    </source>
</evidence>
<protein>
    <recommendedName>
        <fullName evidence="8">Protein BTN</fullName>
    </recommendedName>
</protein>
<evidence type="ECO:0000256" key="7">
    <source>
        <dbReference type="ARBA" id="ARBA00023136"/>
    </source>
</evidence>
<dbReference type="GO" id="GO:0006865">
    <property type="term" value="P:amino acid transport"/>
    <property type="evidence" value="ECO:0007669"/>
    <property type="project" value="UniProtKB-KW"/>
</dbReference>
<evidence type="ECO:0000313" key="10">
    <source>
        <dbReference type="EMBL" id="KAG7531327.1"/>
    </source>
</evidence>
<dbReference type="SUPFAM" id="SSF103473">
    <property type="entry name" value="MFS general substrate transporter"/>
    <property type="match status" value="1"/>
</dbReference>
<dbReference type="InterPro" id="IPR036259">
    <property type="entry name" value="MFS_trans_sf"/>
</dbReference>
<dbReference type="OrthoDB" id="5965864at2759"/>
<dbReference type="Pfam" id="PF02487">
    <property type="entry name" value="CLN3"/>
    <property type="match status" value="2"/>
</dbReference>
<feature type="transmembrane region" description="Helical" evidence="8">
    <location>
        <begin position="207"/>
        <end position="228"/>
    </location>
</feature>
<keyword evidence="3" id="KW-0813">Transport</keyword>
<dbReference type="GO" id="GO:0051453">
    <property type="term" value="P:regulation of intracellular pH"/>
    <property type="evidence" value="ECO:0007669"/>
    <property type="project" value="TreeGrafter"/>
</dbReference>
<feature type="transmembrane region" description="Helical" evidence="8">
    <location>
        <begin position="441"/>
        <end position="465"/>
    </location>
</feature>
<sequence length="528" mass="57951">MPTPKPESISLQELSSGRRMSQAEEYAEDRVDDFLSEHDSYLTHDSTTPPLKYARQRLWGSFFSFGLLNNVLYVIILSAALDLVPASTPKGIVAFFNIFPALIVKGAWPYLSKGEIRYRKRIYWCTACSWVGMIVIAMFNSTAMRLIGIGIAAFSSGLGELTFLQWSTVLPTASLSGTAVGGWSSGTGAAGLVGAGLWWGLRNLGVRLGLGLASILPLGFPAVLNLLLPPFESLGKLEVDHYEPIFAADDDASEVSIPRGSEDYGSHNPGKLDLPTEVILTTQEKIELVKPLVMRYMFWLFAVYVFEYVINSGITPVLAFPPPTVGAWRKVFKTTRDYYPFWALTYQSFVFLSRSSLSLGVPPIPRILLPLPAILQGVILGLLTIQAKFYAFSSPEFKPHRVWHTEAADTWWHWITHPFSSNAGGDRVETIGMASEGSDRAITIVFLLICLEGLMGGAAYCMSFYHVGREGDEEPDNAKRRVQKAFRMGVCGSADTFGVLVASLISMPVEVSLCNAQAKLGSSICKSL</sequence>
<evidence type="ECO:0000256" key="8">
    <source>
        <dbReference type="RuleBase" id="RU361113"/>
    </source>
</evidence>
<evidence type="ECO:0000256" key="3">
    <source>
        <dbReference type="ARBA" id="ARBA00022448"/>
    </source>
</evidence>
<dbReference type="PANTHER" id="PTHR10981:SF0">
    <property type="entry name" value="BATTENIN"/>
    <property type="match status" value="1"/>
</dbReference>
<comment type="similarity">
    <text evidence="2 8">Belongs to the battenin family.</text>
</comment>
<name>A0A8K0JIT7_9TREE</name>
<evidence type="ECO:0000313" key="11">
    <source>
        <dbReference type="Proteomes" id="UP000812966"/>
    </source>
</evidence>
<dbReference type="PANTHER" id="PTHR10981">
    <property type="entry name" value="BATTENIN"/>
    <property type="match status" value="1"/>
</dbReference>
<keyword evidence="6 8" id="KW-1133">Transmembrane helix</keyword>
<evidence type="ECO:0000256" key="9">
    <source>
        <dbReference type="SAM" id="MobiDB-lite"/>
    </source>
</evidence>
<feature type="transmembrane region" description="Helical" evidence="8">
    <location>
        <begin position="92"/>
        <end position="110"/>
    </location>
</feature>
<dbReference type="GO" id="GO:0012505">
    <property type="term" value="C:endomembrane system"/>
    <property type="evidence" value="ECO:0007669"/>
    <property type="project" value="UniProtKB-SubCell"/>
</dbReference>
<keyword evidence="4 8" id="KW-0812">Transmembrane</keyword>
<feature type="region of interest" description="Disordered" evidence="9">
    <location>
        <begin position="1"/>
        <end position="22"/>
    </location>
</feature>
<dbReference type="InterPro" id="IPR003492">
    <property type="entry name" value="Battenin_disease_Cln3"/>
</dbReference>
<feature type="transmembrane region" description="Helical" evidence="8">
    <location>
        <begin position="369"/>
        <end position="391"/>
    </location>
</feature>
<organism evidence="10 11">
    <name type="scientific">Filobasidium floriforme</name>
    <dbReference type="NCBI Taxonomy" id="5210"/>
    <lineage>
        <taxon>Eukaryota</taxon>
        <taxon>Fungi</taxon>
        <taxon>Dikarya</taxon>
        <taxon>Basidiomycota</taxon>
        <taxon>Agaricomycotina</taxon>
        <taxon>Tremellomycetes</taxon>
        <taxon>Filobasidiales</taxon>
        <taxon>Filobasidiaceae</taxon>
        <taxon>Filobasidium</taxon>
    </lineage>
</organism>
<dbReference type="AlphaFoldDB" id="A0A8K0JIT7"/>
<feature type="compositionally biased region" description="Polar residues" evidence="9">
    <location>
        <begin position="9"/>
        <end position="19"/>
    </location>
</feature>
<gene>
    <name evidence="10" type="ORF">FFLO_04448</name>
</gene>
<reference evidence="10" key="1">
    <citation type="submission" date="2020-04" db="EMBL/GenBank/DDBJ databases">
        <title>Analysis of mating type loci in Filobasidium floriforme.</title>
        <authorList>
            <person name="Nowrousian M."/>
        </authorList>
    </citation>
    <scope>NUCLEOTIDE SEQUENCE</scope>
    <source>
        <strain evidence="10">CBS 6242</strain>
    </source>
</reference>
<proteinExistence type="inferred from homology"/>
<dbReference type="Proteomes" id="UP000812966">
    <property type="component" value="Unassembled WGS sequence"/>
</dbReference>
<evidence type="ECO:0000256" key="4">
    <source>
        <dbReference type="ARBA" id="ARBA00022692"/>
    </source>
</evidence>
<evidence type="ECO:0000256" key="6">
    <source>
        <dbReference type="ARBA" id="ARBA00022989"/>
    </source>
</evidence>
<feature type="transmembrane region" description="Helical" evidence="8">
    <location>
        <begin position="178"/>
        <end position="201"/>
    </location>
</feature>
<keyword evidence="8" id="KW-0926">Vacuole</keyword>
<comment type="caution">
    <text evidence="10">The sequence shown here is derived from an EMBL/GenBank/DDBJ whole genome shotgun (WGS) entry which is preliminary data.</text>
</comment>
<keyword evidence="5" id="KW-0029">Amino-acid transport</keyword>
<evidence type="ECO:0000256" key="2">
    <source>
        <dbReference type="ARBA" id="ARBA00007467"/>
    </source>
</evidence>
<evidence type="ECO:0000256" key="1">
    <source>
        <dbReference type="ARBA" id="ARBA00004127"/>
    </source>
</evidence>
<dbReference type="EMBL" id="JABELV010000094">
    <property type="protein sequence ID" value="KAG7531327.1"/>
    <property type="molecule type" value="Genomic_DNA"/>
</dbReference>
<feature type="transmembrane region" description="Helical" evidence="8">
    <location>
        <begin position="58"/>
        <end position="80"/>
    </location>
</feature>
<keyword evidence="7 8" id="KW-0472">Membrane</keyword>
<accession>A0A8K0JIT7</accession>
<dbReference type="GO" id="GO:0005774">
    <property type="term" value="C:vacuolar membrane"/>
    <property type="evidence" value="ECO:0007669"/>
    <property type="project" value="UniProtKB-SubCell"/>
</dbReference>
<comment type="subcellular location">
    <subcellularLocation>
        <location evidence="1">Endomembrane system</location>
        <topology evidence="1">Multi-pass membrane protein</topology>
    </subcellularLocation>
    <subcellularLocation>
        <location evidence="8">Vacuole membrane</location>
        <topology evidence="8">Multi-pass membrane protein</topology>
    </subcellularLocation>
</comment>
<feature type="transmembrane region" description="Helical" evidence="8">
    <location>
        <begin position="485"/>
        <end position="505"/>
    </location>
</feature>
<feature type="transmembrane region" description="Helical" evidence="8">
    <location>
        <begin position="296"/>
        <end position="319"/>
    </location>
</feature>
<dbReference type="PRINTS" id="PR01315">
    <property type="entry name" value="BATTENIN"/>
</dbReference>